<dbReference type="Gene3D" id="3.40.640.10">
    <property type="entry name" value="Type I PLP-dependent aspartate aminotransferase-like (Major domain)"/>
    <property type="match status" value="1"/>
</dbReference>
<dbReference type="InterPro" id="IPR005814">
    <property type="entry name" value="Aminotrans_3"/>
</dbReference>
<comment type="cofactor">
    <cofactor evidence="1 11">
        <name>pyridoxal 5'-phosphate</name>
        <dbReference type="ChEBI" id="CHEBI:597326"/>
    </cofactor>
</comment>
<feature type="binding site" evidence="11">
    <location>
        <begin position="316"/>
        <end position="317"/>
    </location>
    <ligand>
        <name>pyridoxal 5'-phosphate</name>
        <dbReference type="ChEBI" id="CHEBI:597326"/>
    </ligand>
</feature>
<keyword evidence="13" id="KW-1185">Reference proteome</keyword>
<dbReference type="EMBL" id="FNZK01000015">
    <property type="protein sequence ID" value="SEJ73660.1"/>
    <property type="molecule type" value="Genomic_DNA"/>
</dbReference>
<dbReference type="GO" id="GO:0030170">
    <property type="term" value="F:pyridoxal phosphate binding"/>
    <property type="evidence" value="ECO:0007669"/>
    <property type="project" value="UniProtKB-UniRule"/>
</dbReference>
<feature type="binding site" evidence="11">
    <location>
        <position position="251"/>
    </location>
    <ligand>
        <name>pyridoxal 5'-phosphate</name>
        <dbReference type="ChEBI" id="CHEBI:597326"/>
    </ligand>
</feature>
<feature type="site" description="Participates in the substrate recognition with KAPA and in a stacking interaction with the adenine ring of SAM" evidence="11">
    <location>
        <position position="16"/>
    </location>
</feature>
<keyword evidence="8 11" id="KW-0093">Biotin biosynthesis</keyword>
<dbReference type="InterPro" id="IPR015422">
    <property type="entry name" value="PyrdxlP-dep_Trfase_small"/>
</dbReference>
<evidence type="ECO:0000313" key="13">
    <source>
        <dbReference type="Proteomes" id="UP000199662"/>
    </source>
</evidence>
<feature type="binding site" evidence="11">
    <location>
        <position position="280"/>
    </location>
    <ligand>
        <name>substrate</name>
    </ligand>
</feature>
<dbReference type="EC" id="2.6.1.62" evidence="11"/>
<dbReference type="InterPro" id="IPR015421">
    <property type="entry name" value="PyrdxlP-dep_Trfase_major"/>
</dbReference>
<feature type="binding site" evidence="11">
    <location>
        <position position="410"/>
    </location>
    <ligand>
        <name>substrate</name>
    </ligand>
</feature>
<accession>A0A1H7BHF2</accession>
<dbReference type="PANTHER" id="PTHR42684:SF17">
    <property type="entry name" value="ADENOSYLMETHIONINE-8-AMINO-7-OXONONANOATE AMINOTRANSFERASE"/>
    <property type="match status" value="1"/>
</dbReference>
<organism evidence="12 13">
    <name type="scientific">Propionispira arboris</name>
    <dbReference type="NCBI Taxonomy" id="84035"/>
    <lineage>
        <taxon>Bacteria</taxon>
        <taxon>Bacillati</taxon>
        <taxon>Bacillota</taxon>
        <taxon>Negativicutes</taxon>
        <taxon>Selenomonadales</taxon>
        <taxon>Selenomonadaceae</taxon>
        <taxon>Propionispira</taxon>
    </lineage>
</organism>
<protein>
    <recommendedName>
        <fullName evidence="11">Adenosylmethionine-8-amino-7-oxononanoate aminotransferase</fullName>
        <ecNumber evidence="11">2.6.1.62</ecNumber>
    </recommendedName>
    <alternativeName>
        <fullName evidence="11">7,8-diamino-pelargonic acid aminotransferase</fullName>
        <shortName evidence="11">DAPA AT</shortName>
        <shortName evidence="11">DAPA aminotransferase</shortName>
    </alternativeName>
    <alternativeName>
        <fullName evidence="11">7,8-diaminononanoate synthase</fullName>
        <shortName evidence="11">DANS</shortName>
    </alternativeName>
    <alternativeName>
        <fullName evidence="11">Diaminopelargonic acid synthase</fullName>
    </alternativeName>
</protein>
<dbReference type="InterPro" id="IPR015424">
    <property type="entry name" value="PyrdxlP-dep_Trfase"/>
</dbReference>
<comment type="caution">
    <text evidence="11">Lacks conserved residue(s) required for the propagation of feature annotation.</text>
</comment>
<feature type="modified residue" description="N6-(pyridoxal phosphate)lysine" evidence="11">
    <location>
        <position position="280"/>
    </location>
</feature>
<comment type="pathway">
    <text evidence="11">Cofactor biosynthesis; biotin biosynthesis; 7,8-diaminononanoate from 8-amino-7-oxononanoate (SAM route): step 1/1.</text>
</comment>
<dbReference type="PANTHER" id="PTHR42684">
    <property type="entry name" value="ADENOSYLMETHIONINE-8-AMINO-7-OXONONANOATE AMINOTRANSFERASE"/>
    <property type="match status" value="1"/>
</dbReference>
<keyword evidence="5 11" id="KW-0032">Aminotransferase</keyword>
<dbReference type="GO" id="GO:0004015">
    <property type="term" value="F:adenosylmethionine-8-amino-7-oxononanoate transaminase activity"/>
    <property type="evidence" value="ECO:0007669"/>
    <property type="project" value="UniProtKB-UniRule"/>
</dbReference>
<feature type="binding site" evidence="11">
    <location>
        <begin position="113"/>
        <end position="114"/>
    </location>
    <ligand>
        <name>pyridoxal 5'-phosphate</name>
        <dbReference type="ChEBI" id="CHEBI:597326"/>
    </ligand>
</feature>
<evidence type="ECO:0000256" key="9">
    <source>
        <dbReference type="ARBA" id="ARBA00022898"/>
    </source>
</evidence>
<dbReference type="AlphaFoldDB" id="A0A1H7BHF2"/>
<dbReference type="CDD" id="cd00610">
    <property type="entry name" value="OAT_like"/>
    <property type="match status" value="1"/>
</dbReference>
<reference evidence="12 13" key="1">
    <citation type="submission" date="2016-10" db="EMBL/GenBank/DDBJ databases">
        <authorList>
            <person name="de Groot N.N."/>
        </authorList>
    </citation>
    <scope>NUCLEOTIDE SEQUENCE [LARGE SCALE GENOMIC DNA]</scope>
    <source>
        <strain evidence="12 13">DSM 2179</strain>
    </source>
</reference>
<dbReference type="InterPro" id="IPR049704">
    <property type="entry name" value="Aminotrans_3_PPA_site"/>
</dbReference>
<keyword evidence="7 11" id="KW-0949">S-adenosyl-L-methionine</keyword>
<evidence type="ECO:0000256" key="10">
    <source>
        <dbReference type="ARBA" id="ARBA00060970"/>
    </source>
</evidence>
<dbReference type="GO" id="GO:0005737">
    <property type="term" value="C:cytoplasm"/>
    <property type="evidence" value="ECO:0007669"/>
    <property type="project" value="UniProtKB-SubCell"/>
</dbReference>
<evidence type="ECO:0000256" key="1">
    <source>
        <dbReference type="ARBA" id="ARBA00001933"/>
    </source>
</evidence>
<proteinExistence type="inferred from homology"/>
<evidence type="ECO:0000256" key="7">
    <source>
        <dbReference type="ARBA" id="ARBA00022691"/>
    </source>
</evidence>
<dbReference type="PROSITE" id="PS00600">
    <property type="entry name" value="AA_TRANSFER_CLASS_3"/>
    <property type="match status" value="1"/>
</dbReference>
<comment type="subcellular location">
    <subcellularLocation>
        <location evidence="2 11">Cytoplasm</location>
    </subcellularLocation>
</comment>
<dbReference type="Gene3D" id="3.90.1150.10">
    <property type="entry name" value="Aspartate Aminotransferase, domain 1"/>
    <property type="match status" value="1"/>
</dbReference>
<feature type="binding site" evidence="11">
    <location>
        <position position="146"/>
    </location>
    <ligand>
        <name>substrate</name>
    </ligand>
</feature>
<evidence type="ECO:0000256" key="2">
    <source>
        <dbReference type="ARBA" id="ARBA00004496"/>
    </source>
</evidence>
<evidence type="ECO:0000256" key="6">
    <source>
        <dbReference type="ARBA" id="ARBA00022679"/>
    </source>
</evidence>
<comment type="similarity">
    <text evidence="10 11">Belongs to the class-III pyridoxal-phosphate-dependent aminotransferase family. BioA subfamily.</text>
</comment>
<dbReference type="GO" id="GO:0009102">
    <property type="term" value="P:biotin biosynthetic process"/>
    <property type="evidence" value="ECO:0007669"/>
    <property type="project" value="UniProtKB-UniRule"/>
</dbReference>
<gene>
    <name evidence="11" type="primary">bioA</name>
    <name evidence="12" type="ORF">SAMN05660742_11574</name>
</gene>
<evidence type="ECO:0000256" key="3">
    <source>
        <dbReference type="ARBA" id="ARBA00011738"/>
    </source>
</evidence>
<evidence type="ECO:0000256" key="11">
    <source>
        <dbReference type="HAMAP-Rule" id="MF_00834"/>
    </source>
</evidence>
<dbReference type="Proteomes" id="UP000199662">
    <property type="component" value="Unassembled WGS sequence"/>
</dbReference>
<dbReference type="NCBIfam" id="TIGR00508">
    <property type="entry name" value="bioA"/>
    <property type="match status" value="1"/>
</dbReference>
<dbReference type="UniPathway" id="UPA00078">
    <property type="reaction ID" value="UER00160"/>
</dbReference>
<evidence type="ECO:0000256" key="4">
    <source>
        <dbReference type="ARBA" id="ARBA00022490"/>
    </source>
</evidence>
<dbReference type="Pfam" id="PF00202">
    <property type="entry name" value="Aminotran_3"/>
    <property type="match status" value="1"/>
</dbReference>
<name>A0A1H7BHF2_9FIRM</name>
<comment type="catalytic activity">
    <reaction evidence="11">
        <text>(8S)-8-amino-7-oxononanoate + S-adenosyl-L-methionine = S-adenosyl-4-methylsulfanyl-2-oxobutanoate + (7R,8S)-7,8-diammoniononanoate</text>
        <dbReference type="Rhea" id="RHEA:16861"/>
        <dbReference type="ChEBI" id="CHEBI:16490"/>
        <dbReference type="ChEBI" id="CHEBI:59789"/>
        <dbReference type="ChEBI" id="CHEBI:149468"/>
        <dbReference type="ChEBI" id="CHEBI:149469"/>
        <dbReference type="EC" id="2.6.1.62"/>
    </reaction>
</comment>
<dbReference type="HAMAP" id="MF_00834">
    <property type="entry name" value="BioA"/>
    <property type="match status" value="1"/>
</dbReference>
<evidence type="ECO:0000313" key="12">
    <source>
        <dbReference type="EMBL" id="SEJ73660.1"/>
    </source>
</evidence>
<comment type="subunit">
    <text evidence="3 11">Homodimer.</text>
</comment>
<keyword evidence="4 11" id="KW-0963">Cytoplasm</keyword>
<feature type="binding site" evidence="11">
    <location>
        <position position="315"/>
    </location>
    <ligand>
        <name>substrate</name>
    </ligand>
</feature>
<dbReference type="SUPFAM" id="SSF53383">
    <property type="entry name" value="PLP-dependent transferases"/>
    <property type="match status" value="1"/>
</dbReference>
<dbReference type="InterPro" id="IPR005815">
    <property type="entry name" value="BioA"/>
</dbReference>
<evidence type="ECO:0000256" key="5">
    <source>
        <dbReference type="ARBA" id="ARBA00022576"/>
    </source>
</evidence>
<sequence>MNTIEAKDKQYIWHPFTQMQEWVESPQTVITSAKGITLYDTEGNTYYDGVSSLWVNIHGHQRPEINQAIIEQLGKTAHTTALGLANIPASILAEMLVEAAPEGLKKVFYSDDGATAVEVALKMAFQYWQHRGKREKTRFIALDNAYHGDTIGSVSVGGVDLFHRIFQPLLFEPYHIPSPSFYHSSMKNEAEFTEYCLNALETLLKEHHKEIAGLIIEPLVQAAAGMLMSPRGYLSGVRRLTKEYDVLLIADEVATGFGRTGRMFACEHEEVSPDLMCVSKGITGGYLPLAATLATDEIYNAFLGTMAEKKTFYHGHSYTANQLGCAAGIASLEIFAKDRVIEGLKTKIACIDEMLQGIKSLPHVGDARQCGMIVGIELILDKDKKIPYDWTQTMGAIVCMKAREHGLFIRPVGDVIVFMPPLCSTEAEIKIMLDITKRAIIEITELGQSAASGGGAHF</sequence>
<dbReference type="RefSeq" id="WP_091833127.1">
    <property type="nucleotide sequence ID" value="NZ_FNZK01000015.1"/>
</dbReference>
<keyword evidence="9 11" id="KW-0663">Pyridoxal phosphate</keyword>
<dbReference type="FunFam" id="3.40.640.10:FF:000078">
    <property type="entry name" value="Adenosylmethionine-8-amino-7-oxononanoate aminotransferase"/>
    <property type="match status" value="1"/>
</dbReference>
<keyword evidence="6 11" id="KW-0808">Transferase</keyword>
<comment type="function">
    <text evidence="11">Catalyzes the transfer of the alpha-amino group from S-adenosyl-L-methionine (SAM) to 7-keto-8-aminopelargonic acid (KAPA) to form 7,8-diaminopelargonic acid (DAPA). It is the only aminotransferase known to utilize SAM as an amino donor.</text>
</comment>
<dbReference type="STRING" id="84035.SAMN05660742_11574"/>
<evidence type="ECO:0000256" key="8">
    <source>
        <dbReference type="ARBA" id="ARBA00022756"/>
    </source>
</evidence>